<dbReference type="AlphaFoldDB" id="A0AA37TMB8"/>
<keyword evidence="2" id="KW-0902">Two-component regulatory system</keyword>
<dbReference type="RefSeq" id="WP_095500235.1">
    <property type="nucleotide sequence ID" value="NZ_BSPO01000003.1"/>
</dbReference>
<evidence type="ECO:0000256" key="6">
    <source>
        <dbReference type="PROSITE-ProRule" id="PRU00169"/>
    </source>
</evidence>
<keyword evidence="3" id="KW-0805">Transcription regulation</keyword>
<evidence type="ECO:0000313" key="9">
    <source>
        <dbReference type="Proteomes" id="UP001157439"/>
    </source>
</evidence>
<feature type="modified residue" description="4-aspartylphosphate" evidence="6">
    <location>
        <position position="56"/>
    </location>
</feature>
<keyword evidence="5" id="KW-0804">Transcription</keyword>
<dbReference type="InterPro" id="IPR001789">
    <property type="entry name" value="Sig_transdc_resp-reg_receiver"/>
</dbReference>
<dbReference type="PANTHER" id="PTHR48111:SF1">
    <property type="entry name" value="TWO-COMPONENT RESPONSE REGULATOR ORR33"/>
    <property type="match status" value="1"/>
</dbReference>
<evidence type="ECO:0000259" key="7">
    <source>
        <dbReference type="PROSITE" id="PS50110"/>
    </source>
</evidence>
<dbReference type="PROSITE" id="PS50110">
    <property type="entry name" value="RESPONSE_REGULATORY"/>
    <property type="match status" value="1"/>
</dbReference>
<evidence type="ECO:0000256" key="2">
    <source>
        <dbReference type="ARBA" id="ARBA00023012"/>
    </source>
</evidence>
<dbReference type="GO" id="GO:0032993">
    <property type="term" value="C:protein-DNA complex"/>
    <property type="evidence" value="ECO:0007669"/>
    <property type="project" value="TreeGrafter"/>
</dbReference>
<dbReference type="Gene3D" id="3.40.50.2300">
    <property type="match status" value="1"/>
</dbReference>
<dbReference type="Proteomes" id="UP001157439">
    <property type="component" value="Unassembled WGS sequence"/>
</dbReference>
<dbReference type="Gene3D" id="3.60.40.10">
    <property type="entry name" value="PPM-type phosphatase domain"/>
    <property type="match status" value="1"/>
</dbReference>
<dbReference type="GO" id="GO:0006355">
    <property type="term" value="P:regulation of DNA-templated transcription"/>
    <property type="evidence" value="ECO:0007669"/>
    <property type="project" value="TreeGrafter"/>
</dbReference>
<dbReference type="Pfam" id="PF00072">
    <property type="entry name" value="Response_reg"/>
    <property type="match status" value="1"/>
</dbReference>
<dbReference type="InterPro" id="IPR039420">
    <property type="entry name" value="WalR-like"/>
</dbReference>
<protein>
    <submittedName>
        <fullName evidence="8">Response regulator</fullName>
    </submittedName>
</protein>
<dbReference type="SMART" id="SM00448">
    <property type="entry name" value="REC"/>
    <property type="match status" value="1"/>
</dbReference>
<dbReference type="GO" id="GO:0000156">
    <property type="term" value="F:phosphorelay response regulator activity"/>
    <property type="evidence" value="ECO:0007669"/>
    <property type="project" value="TreeGrafter"/>
</dbReference>
<keyword evidence="1 6" id="KW-0597">Phosphoprotein</keyword>
<evidence type="ECO:0000256" key="1">
    <source>
        <dbReference type="ARBA" id="ARBA00022553"/>
    </source>
</evidence>
<dbReference type="InterPro" id="IPR036457">
    <property type="entry name" value="PPM-type-like_dom_sf"/>
</dbReference>
<evidence type="ECO:0000256" key="4">
    <source>
        <dbReference type="ARBA" id="ARBA00023125"/>
    </source>
</evidence>
<gene>
    <name evidence="8" type="ORF">GCM10007894_21110</name>
</gene>
<dbReference type="PANTHER" id="PTHR48111">
    <property type="entry name" value="REGULATOR OF RPOS"/>
    <property type="match status" value="1"/>
</dbReference>
<sequence length="362" mass="39737">MDLSGISILLVEDDPVFRHLLSQYLQSQNAEVFQAADGQQGLDMMQWHQIQLVIADLTMPVMSGLDMIRAMQIEHASVPIVVVSGNHLMDDVLQALRLGAVDYLVKPVANFEQIKQVVLEQVKAPAKALETHEQQRLTDNLDALANEAHTAKIAQLSLFPNASVQGPGCQIGYSIRHKAATSSVYLEVVPIDDRRQAFLFAKIYANEPGMAFTSMLLRTCINHKVQEYQRGQGRMVTHPSSMLNYLNQAILQSGAGITMDISYGSFDSSTQRLSLAQLGHGVRSFLQSAHSLVPIVMPNTPALGQQPQVTPATHTRTMKPGEAICMLNGGLAAREALQRGNHSGVVQEQVEHDFGYLSFQLS</sequence>
<evidence type="ECO:0000256" key="5">
    <source>
        <dbReference type="ARBA" id="ARBA00023163"/>
    </source>
</evidence>
<dbReference type="InterPro" id="IPR001932">
    <property type="entry name" value="PPM-type_phosphatase-like_dom"/>
</dbReference>
<evidence type="ECO:0000313" key="8">
    <source>
        <dbReference type="EMBL" id="GLS84134.1"/>
    </source>
</evidence>
<reference evidence="8 9" key="1">
    <citation type="journal article" date="2014" name="Int. J. Syst. Evol. Microbiol.">
        <title>Complete genome sequence of Corynebacterium casei LMG S-19264T (=DSM 44701T), isolated from a smear-ripened cheese.</title>
        <authorList>
            <consortium name="US DOE Joint Genome Institute (JGI-PGF)"/>
            <person name="Walter F."/>
            <person name="Albersmeier A."/>
            <person name="Kalinowski J."/>
            <person name="Ruckert C."/>
        </authorList>
    </citation>
    <scope>NUCLEOTIDE SEQUENCE [LARGE SCALE GENOMIC DNA]</scope>
    <source>
        <strain evidence="8 9">NBRC 112785</strain>
    </source>
</reference>
<evidence type="ECO:0000256" key="3">
    <source>
        <dbReference type="ARBA" id="ARBA00023015"/>
    </source>
</evidence>
<keyword evidence="9" id="KW-1185">Reference proteome</keyword>
<name>A0AA37TMB8_9GAMM</name>
<feature type="domain" description="Response regulatory" evidence="7">
    <location>
        <begin position="7"/>
        <end position="121"/>
    </location>
</feature>
<proteinExistence type="predicted"/>
<dbReference type="EMBL" id="BSPO01000003">
    <property type="protein sequence ID" value="GLS84134.1"/>
    <property type="molecule type" value="Genomic_DNA"/>
</dbReference>
<dbReference type="SUPFAM" id="SSF52172">
    <property type="entry name" value="CheY-like"/>
    <property type="match status" value="1"/>
</dbReference>
<comment type="caution">
    <text evidence="8">The sequence shown here is derived from an EMBL/GenBank/DDBJ whole genome shotgun (WGS) entry which is preliminary data.</text>
</comment>
<dbReference type="GO" id="GO:0000976">
    <property type="term" value="F:transcription cis-regulatory region binding"/>
    <property type="evidence" value="ECO:0007669"/>
    <property type="project" value="TreeGrafter"/>
</dbReference>
<dbReference type="InterPro" id="IPR011006">
    <property type="entry name" value="CheY-like_superfamily"/>
</dbReference>
<accession>A0AA37TMB8</accession>
<dbReference type="Pfam" id="PF07228">
    <property type="entry name" value="SpoIIE"/>
    <property type="match status" value="1"/>
</dbReference>
<dbReference type="GO" id="GO:0005829">
    <property type="term" value="C:cytosol"/>
    <property type="evidence" value="ECO:0007669"/>
    <property type="project" value="TreeGrafter"/>
</dbReference>
<organism evidence="8 9">
    <name type="scientific">Paraferrimonas haliotis</name>
    <dbReference type="NCBI Taxonomy" id="2013866"/>
    <lineage>
        <taxon>Bacteria</taxon>
        <taxon>Pseudomonadati</taxon>
        <taxon>Pseudomonadota</taxon>
        <taxon>Gammaproteobacteria</taxon>
        <taxon>Alteromonadales</taxon>
        <taxon>Ferrimonadaceae</taxon>
        <taxon>Paraferrimonas</taxon>
    </lineage>
</organism>
<keyword evidence="4" id="KW-0238">DNA-binding</keyword>